<dbReference type="EMBL" id="CAESAJ010000030">
    <property type="protein sequence ID" value="CAB4334301.1"/>
    <property type="molecule type" value="Genomic_DNA"/>
</dbReference>
<dbReference type="GO" id="GO:0016651">
    <property type="term" value="F:oxidoreductase activity, acting on NAD(P)H"/>
    <property type="evidence" value="ECO:0007669"/>
    <property type="project" value="InterPro"/>
</dbReference>
<accession>A0A6J5YVH6</accession>
<dbReference type="PANTHER" id="PTHR11993">
    <property type="entry name" value="NADH-UBIQUINONE OXIDOREDUCTASE 49 KDA SUBUNIT"/>
    <property type="match status" value="1"/>
</dbReference>
<keyword evidence="4" id="KW-0520">NAD</keyword>
<dbReference type="GO" id="GO:0048038">
    <property type="term" value="F:quinone binding"/>
    <property type="evidence" value="ECO:0007669"/>
    <property type="project" value="InterPro"/>
</dbReference>
<evidence type="ECO:0000256" key="1">
    <source>
        <dbReference type="ARBA" id="ARBA00005769"/>
    </source>
</evidence>
<evidence type="ECO:0000256" key="4">
    <source>
        <dbReference type="ARBA" id="ARBA00023027"/>
    </source>
</evidence>
<evidence type="ECO:0000256" key="2">
    <source>
        <dbReference type="ARBA" id="ARBA00022448"/>
    </source>
</evidence>
<evidence type="ECO:0000259" key="5">
    <source>
        <dbReference type="Pfam" id="PF00346"/>
    </source>
</evidence>
<keyword evidence="2" id="KW-0813">Transport</keyword>
<dbReference type="InterPro" id="IPR022885">
    <property type="entry name" value="NDH1_su_D/H"/>
</dbReference>
<gene>
    <name evidence="6" type="ORF">UFOPK3770_00447</name>
</gene>
<protein>
    <submittedName>
        <fullName evidence="6">Unannotated protein</fullName>
    </submittedName>
</protein>
<dbReference type="GO" id="GO:0051287">
    <property type="term" value="F:NAD binding"/>
    <property type="evidence" value="ECO:0007669"/>
    <property type="project" value="InterPro"/>
</dbReference>
<feature type="domain" description="NADH-quinone oxidoreductase subunit D" evidence="5">
    <location>
        <begin position="143"/>
        <end position="287"/>
    </location>
</feature>
<dbReference type="Pfam" id="PF00346">
    <property type="entry name" value="Complex1_49kDa"/>
    <property type="match status" value="2"/>
</dbReference>
<dbReference type="AlphaFoldDB" id="A0A6J5YVH6"/>
<dbReference type="PROSITE" id="PS00535">
    <property type="entry name" value="COMPLEX1_49K"/>
    <property type="match status" value="1"/>
</dbReference>
<evidence type="ECO:0000256" key="3">
    <source>
        <dbReference type="ARBA" id="ARBA00022967"/>
    </source>
</evidence>
<keyword evidence="3" id="KW-1278">Translocase</keyword>
<name>A0A6J5YVH6_9ZZZZ</name>
<evidence type="ECO:0000313" key="6">
    <source>
        <dbReference type="EMBL" id="CAB4334301.1"/>
    </source>
</evidence>
<reference evidence="6" key="1">
    <citation type="submission" date="2020-05" db="EMBL/GenBank/DDBJ databases">
        <authorList>
            <person name="Chiriac C."/>
            <person name="Salcher M."/>
            <person name="Ghai R."/>
            <person name="Kavagutti S V."/>
        </authorList>
    </citation>
    <scope>NUCLEOTIDE SEQUENCE</scope>
</reference>
<proteinExistence type="inferred from homology"/>
<organism evidence="6">
    <name type="scientific">freshwater metagenome</name>
    <dbReference type="NCBI Taxonomy" id="449393"/>
    <lineage>
        <taxon>unclassified sequences</taxon>
        <taxon>metagenomes</taxon>
        <taxon>ecological metagenomes</taxon>
    </lineage>
</organism>
<sequence length="377" mass="41919">MTTHARIGVSSHDTARNDWVLNLPDHSPVTHGMLQLDVEIDNDCVVTAEPLLGSMHRGAEKLFESRDYRQILSLANRHEWTSAITGEIGVAQLIENELGIVLPETAAWLRTLLLEVQRITSHLAFLAGYPWDDEVLNDQLRDSREVWVTHLQHFTGGRMHPMVTVFGGLSHAPSTQWLTELKELALKSQTNLRNLSENFGQQLSTIPHNLGTLTIDDVTLFSLSGPIARASGWQSDLRAQWLTLKYHAVESFTVTTAQTGDVATRLQLLLDEVLVSHSVVIECVEACLPIIDQPVNVLLPKVIRVPEGRYTSSIETPLGIAQWYLESRGDKYPYRLKLRPSSLHSILSLSHALKGVALDDVAKVVASLPFICGDADR</sequence>
<dbReference type="InterPro" id="IPR029014">
    <property type="entry name" value="NiFe-Hase_large"/>
</dbReference>
<dbReference type="InterPro" id="IPR014029">
    <property type="entry name" value="NADH_UbQ_OxRdtase_49kDa_CS"/>
</dbReference>
<dbReference type="SUPFAM" id="SSF56762">
    <property type="entry name" value="HydB/Nqo4-like"/>
    <property type="match status" value="1"/>
</dbReference>
<dbReference type="PANTHER" id="PTHR11993:SF10">
    <property type="entry name" value="NADH DEHYDROGENASE [UBIQUINONE] IRON-SULFUR PROTEIN 2, MITOCHONDRIAL"/>
    <property type="match status" value="1"/>
</dbReference>
<comment type="similarity">
    <text evidence="1">Belongs to the complex I 49 kDa subunit family.</text>
</comment>
<dbReference type="Gene3D" id="1.10.645.10">
    <property type="entry name" value="Cytochrome-c3 Hydrogenase, chain B"/>
    <property type="match status" value="1"/>
</dbReference>
<feature type="domain" description="NADH-quinone oxidoreductase subunit D" evidence="5">
    <location>
        <begin position="301"/>
        <end position="377"/>
    </location>
</feature>
<dbReference type="InterPro" id="IPR001135">
    <property type="entry name" value="NADH_Q_OxRdtase_suD"/>
</dbReference>